<organism evidence="8">
    <name type="scientific">marine sediment metagenome</name>
    <dbReference type="NCBI Taxonomy" id="412755"/>
    <lineage>
        <taxon>unclassified sequences</taxon>
        <taxon>metagenomes</taxon>
        <taxon>ecological metagenomes</taxon>
    </lineage>
</organism>
<dbReference type="Pfam" id="PF02687">
    <property type="entry name" value="FtsX"/>
    <property type="match status" value="1"/>
</dbReference>
<dbReference type="PANTHER" id="PTHR30572:SF18">
    <property type="entry name" value="ABC-TYPE MACROLIDE FAMILY EXPORT SYSTEM PERMEASE COMPONENT 2"/>
    <property type="match status" value="1"/>
</dbReference>
<feature type="domain" description="ABC3 transporter permease C-terminal" evidence="7">
    <location>
        <begin position="99"/>
        <end position="211"/>
    </location>
</feature>
<evidence type="ECO:0000256" key="3">
    <source>
        <dbReference type="ARBA" id="ARBA00022692"/>
    </source>
</evidence>
<evidence type="ECO:0000256" key="5">
    <source>
        <dbReference type="ARBA" id="ARBA00023136"/>
    </source>
</evidence>
<feature type="transmembrane region" description="Helical" evidence="6">
    <location>
        <begin position="182"/>
        <end position="204"/>
    </location>
</feature>
<dbReference type="InterPro" id="IPR050250">
    <property type="entry name" value="Macrolide_Exporter_MacB"/>
</dbReference>
<name>A0A0F9WKX7_9ZZZZ</name>
<dbReference type="PANTHER" id="PTHR30572">
    <property type="entry name" value="MEMBRANE COMPONENT OF TRANSPORTER-RELATED"/>
    <property type="match status" value="1"/>
</dbReference>
<comment type="subcellular location">
    <subcellularLocation>
        <location evidence="1">Cell membrane</location>
        <topology evidence="1">Multi-pass membrane protein</topology>
    </subcellularLocation>
</comment>
<evidence type="ECO:0000256" key="2">
    <source>
        <dbReference type="ARBA" id="ARBA00022475"/>
    </source>
</evidence>
<protein>
    <recommendedName>
        <fullName evidence="7">ABC3 transporter permease C-terminal domain-containing protein</fullName>
    </recommendedName>
</protein>
<feature type="transmembrane region" description="Helical" evidence="6">
    <location>
        <begin position="12"/>
        <end position="33"/>
    </location>
</feature>
<evidence type="ECO:0000313" key="8">
    <source>
        <dbReference type="EMBL" id="KKN86676.1"/>
    </source>
</evidence>
<evidence type="ECO:0000256" key="6">
    <source>
        <dbReference type="SAM" id="Phobius"/>
    </source>
</evidence>
<sequence>MAYRLKQAYNIFVFRAIGFHYIIILLMVFMYTINREFGAFNTIFAKLEMKSDVSATLKLIETFHTKFNPNFPFSYKFLDQDFQNLYTSERKLSILSRYFAILAIIISCLGLFGLTTFTVNKRKKEISIRKVMGSTGYQIIILLFKDISKLVSIALLIGIPLCYYFTQDWLENFAERIDLDPWFFILTGGLFFILMILASGFQIVRTLSINPAKTLRDEN</sequence>
<feature type="transmembrane region" description="Helical" evidence="6">
    <location>
        <begin position="140"/>
        <end position="166"/>
    </location>
</feature>
<keyword evidence="3 6" id="KW-0812">Transmembrane</keyword>
<proteinExistence type="predicted"/>
<accession>A0A0F9WKX7</accession>
<evidence type="ECO:0000256" key="4">
    <source>
        <dbReference type="ARBA" id="ARBA00022989"/>
    </source>
</evidence>
<dbReference type="GO" id="GO:0022857">
    <property type="term" value="F:transmembrane transporter activity"/>
    <property type="evidence" value="ECO:0007669"/>
    <property type="project" value="TreeGrafter"/>
</dbReference>
<dbReference type="AlphaFoldDB" id="A0A0F9WKX7"/>
<reference evidence="8" key="1">
    <citation type="journal article" date="2015" name="Nature">
        <title>Complex archaea that bridge the gap between prokaryotes and eukaryotes.</title>
        <authorList>
            <person name="Spang A."/>
            <person name="Saw J.H."/>
            <person name="Jorgensen S.L."/>
            <person name="Zaremba-Niedzwiedzka K."/>
            <person name="Martijn J."/>
            <person name="Lind A.E."/>
            <person name="van Eijk R."/>
            <person name="Schleper C."/>
            <person name="Guy L."/>
            <person name="Ettema T.J."/>
        </authorList>
    </citation>
    <scope>NUCLEOTIDE SEQUENCE</scope>
</reference>
<dbReference type="GO" id="GO:0005886">
    <property type="term" value="C:plasma membrane"/>
    <property type="evidence" value="ECO:0007669"/>
    <property type="project" value="UniProtKB-SubCell"/>
</dbReference>
<feature type="transmembrane region" description="Helical" evidence="6">
    <location>
        <begin position="98"/>
        <end position="119"/>
    </location>
</feature>
<keyword evidence="4 6" id="KW-1133">Transmembrane helix</keyword>
<dbReference type="EMBL" id="LAZR01000145">
    <property type="protein sequence ID" value="KKN86676.1"/>
    <property type="molecule type" value="Genomic_DNA"/>
</dbReference>
<evidence type="ECO:0000256" key="1">
    <source>
        <dbReference type="ARBA" id="ARBA00004651"/>
    </source>
</evidence>
<keyword evidence="2" id="KW-1003">Cell membrane</keyword>
<dbReference type="InterPro" id="IPR003838">
    <property type="entry name" value="ABC3_permease_C"/>
</dbReference>
<evidence type="ECO:0000259" key="7">
    <source>
        <dbReference type="Pfam" id="PF02687"/>
    </source>
</evidence>
<keyword evidence="5 6" id="KW-0472">Membrane</keyword>
<comment type="caution">
    <text evidence="8">The sequence shown here is derived from an EMBL/GenBank/DDBJ whole genome shotgun (WGS) entry which is preliminary data.</text>
</comment>
<gene>
    <name evidence="8" type="ORF">LCGC14_0266390</name>
</gene>